<dbReference type="InterPro" id="IPR025269">
    <property type="entry name" value="SAM-like_dom"/>
</dbReference>
<keyword evidence="3" id="KW-0233">DNA recombination</keyword>
<dbReference type="Pfam" id="PF17293">
    <property type="entry name" value="Arm-DNA-bind_5"/>
    <property type="match status" value="1"/>
</dbReference>
<accession>A0A1T5C396</accession>
<dbReference type="InterPro" id="IPR035386">
    <property type="entry name" value="Arm-DNA-bind_5"/>
</dbReference>
<name>A0A1T5C396_9FLAO</name>
<dbReference type="STRING" id="561365.SAMN05660866_02050"/>
<dbReference type="Pfam" id="PF13102">
    <property type="entry name" value="Phage_int_SAM_5"/>
    <property type="match status" value="1"/>
</dbReference>
<dbReference type="GO" id="GO:0015074">
    <property type="term" value="P:DNA integration"/>
    <property type="evidence" value="ECO:0007669"/>
    <property type="project" value="InterPro"/>
</dbReference>
<evidence type="ECO:0000313" key="5">
    <source>
        <dbReference type="EMBL" id="SKB53856.1"/>
    </source>
</evidence>
<reference evidence="6" key="1">
    <citation type="submission" date="2017-02" db="EMBL/GenBank/DDBJ databases">
        <authorList>
            <person name="Varghese N."/>
            <person name="Submissions S."/>
        </authorList>
    </citation>
    <scope>NUCLEOTIDE SEQUENCE [LARGE SCALE GENOMIC DNA]</scope>
    <source>
        <strain evidence="6">DSM 23546</strain>
    </source>
</reference>
<dbReference type="InterPro" id="IPR010998">
    <property type="entry name" value="Integrase_recombinase_N"/>
</dbReference>
<dbReference type="AlphaFoldDB" id="A0A1T5C396"/>
<dbReference type="Gene3D" id="1.10.443.10">
    <property type="entry name" value="Intergrase catalytic core"/>
    <property type="match status" value="1"/>
</dbReference>
<dbReference type="OrthoDB" id="1098628at2"/>
<evidence type="ECO:0000256" key="3">
    <source>
        <dbReference type="ARBA" id="ARBA00023172"/>
    </source>
</evidence>
<keyword evidence="2" id="KW-0238">DNA-binding</keyword>
<dbReference type="InterPro" id="IPR013762">
    <property type="entry name" value="Integrase-like_cat_sf"/>
</dbReference>
<dbReference type="EMBL" id="FUYL01000005">
    <property type="protein sequence ID" value="SKB53856.1"/>
    <property type="molecule type" value="Genomic_DNA"/>
</dbReference>
<dbReference type="InterPro" id="IPR050090">
    <property type="entry name" value="Tyrosine_recombinase_XerCD"/>
</dbReference>
<sequence length="422" mass="49822">MRTTSTFSILFWLYAKRIKNNQAPLYARITIDGKKLNISLKRRIDTQLWSPEKQRVKGLSANAKSINQYLNEVHAKLFQGYQELRADDKRITPQTIKSKFLGDDKPKEFTLTDIIAYHNDKMFYKLHRNTSRLYLISQKYILLYLKKEYKLDDIELSLLDYKFILGFENFLRGHKPRHYQKQIGNNAVMKHIQRLRRMVTLAYDIEWIGQDPFRKFKQKLIPTHRGHLTGKELELLEELTLHSLRLRTVKDLFVFSCYTGISYIDMMLLSEESLVMGLDKRMWIATKRQKTRNPVKIPLLSKALNIIKIYREDKRCQIYGTLFPKISNQKVNAYLKEIAIAAGIQKNLTFHMARHTFATTVTMTNGVPIETISKMLGHRKLTTTQIYAKVIEQKVFDDMEILREKLEINRAPYKSKNTKRIH</sequence>
<dbReference type="PANTHER" id="PTHR30349:SF64">
    <property type="entry name" value="PROPHAGE INTEGRASE INTD-RELATED"/>
    <property type="match status" value="1"/>
</dbReference>
<dbReference type="CDD" id="cd01185">
    <property type="entry name" value="INTN1_C_like"/>
    <property type="match status" value="1"/>
</dbReference>
<gene>
    <name evidence="5" type="ORF">SAMN05660866_02050</name>
</gene>
<comment type="similarity">
    <text evidence="1">Belongs to the 'phage' integrase family.</text>
</comment>
<dbReference type="RefSeq" id="WP_079512506.1">
    <property type="nucleotide sequence ID" value="NZ_FUYL01000005.1"/>
</dbReference>
<evidence type="ECO:0000259" key="4">
    <source>
        <dbReference type="PROSITE" id="PS51898"/>
    </source>
</evidence>
<evidence type="ECO:0000313" key="6">
    <source>
        <dbReference type="Proteomes" id="UP000190339"/>
    </source>
</evidence>
<evidence type="ECO:0000256" key="2">
    <source>
        <dbReference type="ARBA" id="ARBA00023125"/>
    </source>
</evidence>
<dbReference type="InterPro" id="IPR011010">
    <property type="entry name" value="DNA_brk_join_enz"/>
</dbReference>
<dbReference type="GO" id="GO:0003677">
    <property type="term" value="F:DNA binding"/>
    <property type="evidence" value="ECO:0007669"/>
    <property type="project" value="UniProtKB-KW"/>
</dbReference>
<organism evidence="5 6">
    <name type="scientific">Maribacter arcticus</name>
    <dbReference type="NCBI Taxonomy" id="561365"/>
    <lineage>
        <taxon>Bacteria</taxon>
        <taxon>Pseudomonadati</taxon>
        <taxon>Bacteroidota</taxon>
        <taxon>Flavobacteriia</taxon>
        <taxon>Flavobacteriales</taxon>
        <taxon>Flavobacteriaceae</taxon>
        <taxon>Maribacter</taxon>
    </lineage>
</organism>
<dbReference type="PANTHER" id="PTHR30349">
    <property type="entry name" value="PHAGE INTEGRASE-RELATED"/>
    <property type="match status" value="1"/>
</dbReference>
<evidence type="ECO:0000256" key="1">
    <source>
        <dbReference type="ARBA" id="ARBA00008857"/>
    </source>
</evidence>
<protein>
    <submittedName>
        <fullName evidence="5">Site-specific recombinase XerD</fullName>
    </submittedName>
</protein>
<dbReference type="Proteomes" id="UP000190339">
    <property type="component" value="Unassembled WGS sequence"/>
</dbReference>
<dbReference type="InterPro" id="IPR002104">
    <property type="entry name" value="Integrase_catalytic"/>
</dbReference>
<keyword evidence="6" id="KW-1185">Reference proteome</keyword>
<dbReference type="SUPFAM" id="SSF56349">
    <property type="entry name" value="DNA breaking-rejoining enzymes"/>
    <property type="match status" value="1"/>
</dbReference>
<dbReference type="Pfam" id="PF00589">
    <property type="entry name" value="Phage_integrase"/>
    <property type="match status" value="1"/>
</dbReference>
<feature type="domain" description="Tyr recombinase" evidence="4">
    <location>
        <begin position="223"/>
        <end position="407"/>
    </location>
</feature>
<dbReference type="PROSITE" id="PS51898">
    <property type="entry name" value="TYR_RECOMBINASE"/>
    <property type="match status" value="1"/>
</dbReference>
<dbReference type="Gene3D" id="1.10.150.130">
    <property type="match status" value="1"/>
</dbReference>
<dbReference type="GO" id="GO:0006310">
    <property type="term" value="P:DNA recombination"/>
    <property type="evidence" value="ECO:0007669"/>
    <property type="project" value="UniProtKB-KW"/>
</dbReference>
<proteinExistence type="inferred from homology"/>